<sequence length="161" mass="17123">MTKLPFLGLAVLALASSASADPRETSPNDKSCDSPSLPTMTVHVTGLKSGAGSVRVQAYGASGFLSKGKWIRRVDMPLNGRRSVDVCVPLPKAGQYAFVVRHDANVNRKSDWNDGGGFSRNPKLSLMGKPSFGQTAISVSGRERTSVVMNYRSGLSVRPIG</sequence>
<reference evidence="2" key="1">
    <citation type="submission" date="2022-05" db="EMBL/GenBank/DDBJ databases">
        <authorList>
            <person name="Jo J.-H."/>
            <person name="Im W.-T."/>
        </authorList>
    </citation>
    <scope>NUCLEOTIDE SEQUENCE</scope>
    <source>
        <strain evidence="2">SE158</strain>
    </source>
</reference>
<keyword evidence="1" id="KW-0732">Signal</keyword>
<comment type="caution">
    <text evidence="2">The sequence shown here is derived from an EMBL/GenBank/DDBJ whole genome shotgun (WGS) entry which is preliminary data.</text>
</comment>
<dbReference type="EMBL" id="JAMGBD010000001">
    <property type="protein sequence ID" value="MCL6682300.1"/>
    <property type="molecule type" value="Genomic_DNA"/>
</dbReference>
<protein>
    <submittedName>
        <fullName evidence="2">DUF2141 domain-containing protein</fullName>
    </submittedName>
</protein>
<accession>A0ABT0RI68</accession>
<dbReference type="Proteomes" id="UP001165363">
    <property type="component" value="Unassembled WGS sequence"/>
</dbReference>
<dbReference type="RefSeq" id="WP_249846281.1">
    <property type="nucleotide sequence ID" value="NZ_JAMGBD010000001.1"/>
</dbReference>
<name>A0ABT0RI68_9SPHN</name>
<dbReference type="InterPro" id="IPR018673">
    <property type="entry name" value="DUF2141"/>
</dbReference>
<evidence type="ECO:0000256" key="1">
    <source>
        <dbReference type="SAM" id="SignalP"/>
    </source>
</evidence>
<feature type="signal peptide" evidence="1">
    <location>
        <begin position="1"/>
        <end position="20"/>
    </location>
</feature>
<evidence type="ECO:0000313" key="3">
    <source>
        <dbReference type="Proteomes" id="UP001165363"/>
    </source>
</evidence>
<feature type="chain" id="PRO_5046427867" evidence="1">
    <location>
        <begin position="21"/>
        <end position="161"/>
    </location>
</feature>
<organism evidence="2 3">
    <name type="scientific">Sphingomonas alba</name>
    <dbReference type="NCBI Taxonomy" id="2908208"/>
    <lineage>
        <taxon>Bacteria</taxon>
        <taxon>Pseudomonadati</taxon>
        <taxon>Pseudomonadota</taxon>
        <taxon>Alphaproteobacteria</taxon>
        <taxon>Sphingomonadales</taxon>
        <taxon>Sphingomonadaceae</taxon>
        <taxon>Sphingomonas</taxon>
    </lineage>
</organism>
<dbReference type="Pfam" id="PF09912">
    <property type="entry name" value="DUF2141"/>
    <property type="match status" value="1"/>
</dbReference>
<evidence type="ECO:0000313" key="2">
    <source>
        <dbReference type="EMBL" id="MCL6682300.1"/>
    </source>
</evidence>
<gene>
    <name evidence="2" type="ORF">LZ536_00075</name>
</gene>
<keyword evidence="3" id="KW-1185">Reference proteome</keyword>
<proteinExistence type="predicted"/>